<dbReference type="AlphaFoldDB" id="A0AAD7XQ23"/>
<reference evidence="1" key="1">
    <citation type="submission" date="2023-01" db="EMBL/GenBank/DDBJ databases">
        <title>Metagenome sequencing of chrysophaentin producing Chrysophaeum taylorii.</title>
        <authorList>
            <person name="Davison J."/>
            <person name="Bewley C."/>
        </authorList>
    </citation>
    <scope>NUCLEOTIDE SEQUENCE</scope>
    <source>
        <strain evidence="1">NIES-1699</strain>
    </source>
</reference>
<accession>A0AAD7XQ23</accession>
<protein>
    <submittedName>
        <fullName evidence="1">Uncharacterized protein</fullName>
    </submittedName>
</protein>
<organism evidence="1 2">
    <name type="scientific">Chrysophaeum taylorii</name>
    <dbReference type="NCBI Taxonomy" id="2483200"/>
    <lineage>
        <taxon>Eukaryota</taxon>
        <taxon>Sar</taxon>
        <taxon>Stramenopiles</taxon>
        <taxon>Ochrophyta</taxon>
        <taxon>Pelagophyceae</taxon>
        <taxon>Pelagomonadales</taxon>
        <taxon>Pelagomonadaceae</taxon>
        <taxon>Chrysophaeum</taxon>
    </lineage>
</organism>
<proteinExistence type="predicted"/>
<evidence type="ECO:0000313" key="2">
    <source>
        <dbReference type="Proteomes" id="UP001230188"/>
    </source>
</evidence>
<comment type="caution">
    <text evidence="1">The sequence shown here is derived from an EMBL/GenBank/DDBJ whole genome shotgun (WGS) entry which is preliminary data.</text>
</comment>
<dbReference type="Proteomes" id="UP001230188">
    <property type="component" value="Unassembled WGS sequence"/>
</dbReference>
<gene>
    <name evidence="1" type="ORF">CTAYLR_000899</name>
</gene>
<dbReference type="EMBL" id="JAQMWT010000330">
    <property type="protein sequence ID" value="KAJ8604503.1"/>
    <property type="molecule type" value="Genomic_DNA"/>
</dbReference>
<keyword evidence="2" id="KW-1185">Reference proteome</keyword>
<sequence>MLVVVAAAAQSLWSGYEAAKHARSMEAWYRGKWGTDGCLGDATLIGRQVFLPETASNGSVAVPRRARDLDCYARTKYREFKLAGFRGGVRVALTVNGELQRLDPNTTIASRVVAPLAAISGTDVVVFLTLQSRRPKTVSHEWHSQRFQKMPVYDDAEERRVLGGVVARMIRAGAAAVDAHLYELVRRPPQMPSHFSGANPGKASVNRFQLVWPSYALHLLVHSLVWRDVERRERVEGREFDVLYKMRADAGWLGDAPIFFKQQQHQQEDDAVRVKSCLAWGGINDKFAVIPRRHAENWMRLLEAYYDDTLHGYKNSEEYQLLVAKRHNIPVKREPTKFPMLDYYWWLRAADGSRGCFPWNYAGIVVHHRHRVACTCLSAELCPRASAKLCAGPRPLGNS</sequence>
<evidence type="ECO:0000313" key="1">
    <source>
        <dbReference type="EMBL" id="KAJ8604503.1"/>
    </source>
</evidence>
<name>A0AAD7XQ23_9STRA</name>